<reference evidence="1" key="1">
    <citation type="submission" date="2021-05" db="EMBL/GenBank/DDBJ databases">
        <title>Comparative genomics of three Colletotrichum scovillei strains and genetic complementation revealed genes involved fungal growth and virulence on chili pepper.</title>
        <authorList>
            <person name="Hsieh D.-K."/>
            <person name="Chuang S.-C."/>
            <person name="Chen C.-Y."/>
            <person name="Chao Y.-T."/>
            <person name="Lu M.-Y.J."/>
            <person name="Lee M.-H."/>
            <person name="Shih M.-C."/>
        </authorList>
    </citation>
    <scope>NUCLEOTIDE SEQUENCE</scope>
    <source>
        <strain evidence="1">Coll-153</strain>
    </source>
</reference>
<gene>
    <name evidence="1" type="ORF">JMJ77_013970</name>
</gene>
<dbReference type="AlphaFoldDB" id="A0A9P7UBJ5"/>
<comment type="caution">
    <text evidence="1">The sequence shown here is derived from an EMBL/GenBank/DDBJ whole genome shotgun (WGS) entry which is preliminary data.</text>
</comment>
<proteinExistence type="predicted"/>
<evidence type="ECO:0000313" key="1">
    <source>
        <dbReference type="EMBL" id="KAG7048326.1"/>
    </source>
</evidence>
<dbReference type="Proteomes" id="UP000699042">
    <property type="component" value="Unassembled WGS sequence"/>
</dbReference>
<sequence>MNSDIVGQNGYYSRFLAHRALWRGFGLRERWGNVPGQIPEGEYDMGLGDDG</sequence>
<organism evidence="1 2">
    <name type="scientific">Colletotrichum scovillei</name>
    <dbReference type="NCBI Taxonomy" id="1209932"/>
    <lineage>
        <taxon>Eukaryota</taxon>
        <taxon>Fungi</taxon>
        <taxon>Dikarya</taxon>
        <taxon>Ascomycota</taxon>
        <taxon>Pezizomycotina</taxon>
        <taxon>Sordariomycetes</taxon>
        <taxon>Hypocreomycetidae</taxon>
        <taxon>Glomerellales</taxon>
        <taxon>Glomerellaceae</taxon>
        <taxon>Colletotrichum</taxon>
        <taxon>Colletotrichum acutatum species complex</taxon>
    </lineage>
</organism>
<name>A0A9P7UBJ5_9PEZI</name>
<evidence type="ECO:0000313" key="2">
    <source>
        <dbReference type="Proteomes" id="UP000699042"/>
    </source>
</evidence>
<protein>
    <submittedName>
        <fullName evidence="1">Uncharacterized protein</fullName>
    </submittedName>
</protein>
<accession>A0A9P7UBJ5</accession>
<dbReference type="EMBL" id="JAESDN010000006">
    <property type="protein sequence ID" value="KAG7048326.1"/>
    <property type="molecule type" value="Genomic_DNA"/>
</dbReference>
<keyword evidence="2" id="KW-1185">Reference proteome</keyword>